<name>A0A563EZZ7_9PSEU</name>
<gene>
    <name evidence="2" type="ORF">FKR81_04880</name>
</gene>
<organism evidence="2 3">
    <name type="scientific">Lentzea tibetensis</name>
    <dbReference type="NCBI Taxonomy" id="2591470"/>
    <lineage>
        <taxon>Bacteria</taxon>
        <taxon>Bacillati</taxon>
        <taxon>Actinomycetota</taxon>
        <taxon>Actinomycetes</taxon>
        <taxon>Pseudonocardiales</taxon>
        <taxon>Pseudonocardiaceae</taxon>
        <taxon>Lentzea</taxon>
    </lineage>
</organism>
<comment type="caution">
    <text evidence="2">The sequence shown here is derived from an EMBL/GenBank/DDBJ whole genome shotgun (WGS) entry which is preliminary data.</text>
</comment>
<dbReference type="OrthoDB" id="3685630at2"/>
<feature type="chain" id="PRO_5021920753" evidence="1">
    <location>
        <begin position="28"/>
        <end position="299"/>
    </location>
</feature>
<dbReference type="PROSITE" id="PS51257">
    <property type="entry name" value="PROKAR_LIPOPROTEIN"/>
    <property type="match status" value="1"/>
</dbReference>
<evidence type="ECO:0000256" key="1">
    <source>
        <dbReference type="SAM" id="SignalP"/>
    </source>
</evidence>
<dbReference type="EMBL" id="VOBR01000003">
    <property type="protein sequence ID" value="TWP53307.1"/>
    <property type="molecule type" value="Genomic_DNA"/>
</dbReference>
<dbReference type="Proteomes" id="UP000316639">
    <property type="component" value="Unassembled WGS sequence"/>
</dbReference>
<feature type="signal peptide" evidence="1">
    <location>
        <begin position="1"/>
        <end position="27"/>
    </location>
</feature>
<keyword evidence="1" id="KW-0732">Signal</keyword>
<dbReference type="AlphaFoldDB" id="A0A563EZZ7"/>
<dbReference type="RefSeq" id="WP_146349718.1">
    <property type="nucleotide sequence ID" value="NZ_VOBR01000003.1"/>
</dbReference>
<evidence type="ECO:0000313" key="3">
    <source>
        <dbReference type="Proteomes" id="UP000316639"/>
    </source>
</evidence>
<sequence length="299" mass="31167">MRVLQRVVVFAGVAAGCALLAVAPAGAQPVTSGSLVFSGDPGDYITGGGSYKYSPANGDELTVNAGENRNYVGVRVNGVQGDWWYLDLAAPKGQELTARTYEGATRYPFQGAGPGLSLSGNGRGCNELSGTFTVQNVKWGPHGYVEKLDATYEQHCEHWDAALRGEVHIANAPAPAELALGPAINDEGKANPVNGKAVVSGTVTCSVPVSATVAGTVTQVKNNVIIKGNYSTQVACKPGENVPWTASAEPAGTTPFQRGKAEVYTRASAQDPNYNVPVSKETTKVVQLRRGTTGALTDE</sequence>
<proteinExistence type="predicted"/>
<protein>
    <submittedName>
        <fullName evidence="2">Uncharacterized protein</fullName>
    </submittedName>
</protein>
<keyword evidence="3" id="KW-1185">Reference proteome</keyword>
<accession>A0A563EZZ7</accession>
<reference evidence="2 3" key="1">
    <citation type="submission" date="2019-07" db="EMBL/GenBank/DDBJ databases">
        <title>Lentzea xizangensis sp. nov., isolated from Qinghai-Tibetan Plateau Soils.</title>
        <authorList>
            <person name="Huang J."/>
        </authorList>
    </citation>
    <scope>NUCLEOTIDE SEQUENCE [LARGE SCALE GENOMIC DNA]</scope>
    <source>
        <strain evidence="2 3">FXJ1.1311</strain>
    </source>
</reference>
<evidence type="ECO:0000313" key="2">
    <source>
        <dbReference type="EMBL" id="TWP53307.1"/>
    </source>
</evidence>